<organism evidence="2 3">
    <name type="scientific">Rubus argutus</name>
    <name type="common">Southern blackberry</name>
    <dbReference type="NCBI Taxonomy" id="59490"/>
    <lineage>
        <taxon>Eukaryota</taxon>
        <taxon>Viridiplantae</taxon>
        <taxon>Streptophyta</taxon>
        <taxon>Embryophyta</taxon>
        <taxon>Tracheophyta</taxon>
        <taxon>Spermatophyta</taxon>
        <taxon>Magnoliopsida</taxon>
        <taxon>eudicotyledons</taxon>
        <taxon>Gunneridae</taxon>
        <taxon>Pentapetalae</taxon>
        <taxon>rosids</taxon>
        <taxon>fabids</taxon>
        <taxon>Rosales</taxon>
        <taxon>Rosaceae</taxon>
        <taxon>Rosoideae</taxon>
        <taxon>Rosoideae incertae sedis</taxon>
        <taxon>Rubus</taxon>
    </lineage>
</organism>
<reference evidence="2 3" key="1">
    <citation type="journal article" date="2023" name="G3 (Bethesda)">
        <title>A chromosome-length genome assembly and annotation of blackberry (Rubus argutus, cv. 'Hillquist').</title>
        <authorList>
            <person name="Bruna T."/>
            <person name="Aryal R."/>
            <person name="Dudchenko O."/>
            <person name="Sargent D.J."/>
            <person name="Mead D."/>
            <person name="Buti M."/>
            <person name="Cavallini A."/>
            <person name="Hytonen T."/>
            <person name="Andres J."/>
            <person name="Pham M."/>
            <person name="Weisz D."/>
            <person name="Mascagni F."/>
            <person name="Usai G."/>
            <person name="Natali L."/>
            <person name="Bassil N."/>
            <person name="Fernandez G.E."/>
            <person name="Lomsadze A."/>
            <person name="Armour M."/>
            <person name="Olukolu B."/>
            <person name="Poorten T."/>
            <person name="Britton C."/>
            <person name="Davik J."/>
            <person name="Ashrafi H."/>
            <person name="Aiden E.L."/>
            <person name="Borodovsky M."/>
            <person name="Worthington M."/>
        </authorList>
    </citation>
    <scope>NUCLEOTIDE SEQUENCE [LARGE SCALE GENOMIC DNA]</scope>
    <source>
        <strain evidence="2">PI 553951</strain>
    </source>
</reference>
<evidence type="ECO:0000313" key="2">
    <source>
        <dbReference type="EMBL" id="KAK9937763.1"/>
    </source>
</evidence>
<feature type="compositionally biased region" description="Polar residues" evidence="1">
    <location>
        <begin position="85"/>
        <end position="95"/>
    </location>
</feature>
<feature type="compositionally biased region" description="Basic and acidic residues" evidence="1">
    <location>
        <begin position="98"/>
        <end position="107"/>
    </location>
</feature>
<dbReference type="AlphaFoldDB" id="A0AAW1XLP2"/>
<comment type="caution">
    <text evidence="2">The sequence shown here is derived from an EMBL/GenBank/DDBJ whole genome shotgun (WGS) entry which is preliminary data.</text>
</comment>
<gene>
    <name evidence="2" type="ORF">M0R45_014533</name>
</gene>
<dbReference type="Proteomes" id="UP001457282">
    <property type="component" value="Unassembled WGS sequence"/>
</dbReference>
<protein>
    <submittedName>
        <fullName evidence="2">Uncharacterized protein</fullName>
    </submittedName>
</protein>
<name>A0AAW1XLP2_RUBAR</name>
<sequence length="132" mass="14973">MLRSAAKLPLEPIQKLQSKPYGQNLCFSRSLQEKDGNAINNVYEPFEEFGLVGSLDSRQKMHQGITDFGPDQRKKHSKGLVPRLSSRSIRASQAESTEETRVCRQHEKAKGHCKPVDSLWPCTELRPCDHNL</sequence>
<evidence type="ECO:0000313" key="3">
    <source>
        <dbReference type="Proteomes" id="UP001457282"/>
    </source>
</evidence>
<accession>A0AAW1XLP2</accession>
<feature type="region of interest" description="Disordered" evidence="1">
    <location>
        <begin position="62"/>
        <end position="107"/>
    </location>
</feature>
<dbReference type="EMBL" id="JBEDUW010000003">
    <property type="protein sequence ID" value="KAK9937763.1"/>
    <property type="molecule type" value="Genomic_DNA"/>
</dbReference>
<evidence type="ECO:0000256" key="1">
    <source>
        <dbReference type="SAM" id="MobiDB-lite"/>
    </source>
</evidence>
<proteinExistence type="predicted"/>
<keyword evidence="3" id="KW-1185">Reference proteome</keyword>